<organism evidence="2 3">
    <name type="scientific">Streptococcus saliviloxodontae</name>
    <dbReference type="NCBI Taxonomy" id="1349416"/>
    <lineage>
        <taxon>Bacteria</taxon>
        <taxon>Bacillati</taxon>
        <taxon>Bacillota</taxon>
        <taxon>Bacilli</taxon>
        <taxon>Lactobacillales</taxon>
        <taxon>Streptococcaceae</taxon>
        <taxon>Streptococcus</taxon>
    </lineage>
</organism>
<protein>
    <recommendedName>
        <fullName evidence="4">Cell division protein</fullName>
    </recommendedName>
</protein>
<feature type="transmembrane region" description="Helical" evidence="1">
    <location>
        <begin position="349"/>
        <end position="369"/>
    </location>
</feature>
<keyword evidence="1" id="KW-0472">Membrane</keyword>
<name>A0ABS2PJA8_9STRE</name>
<feature type="transmembrane region" description="Helical" evidence="1">
    <location>
        <begin position="232"/>
        <end position="250"/>
    </location>
</feature>
<feature type="transmembrane region" description="Helical" evidence="1">
    <location>
        <begin position="199"/>
        <end position="220"/>
    </location>
</feature>
<feature type="transmembrane region" description="Helical" evidence="1">
    <location>
        <begin position="108"/>
        <end position="128"/>
    </location>
</feature>
<evidence type="ECO:0008006" key="4">
    <source>
        <dbReference type="Google" id="ProtNLM"/>
    </source>
</evidence>
<sequence>MRKKGEFIRKIFSYLERDRNVYVLFAVFSATLMLIAIYKHSVPTGWDLSFHYNRFYEAAMQIKHNNYSYFATLYGFNSTGRMINVLYGPIFAYLNGLLVLLTGTWFRYYIFSSWLLYFLSSSILYVTFKKLEVKRSYAILLSLFFAVSYPLVSWMTNQGFRTWGIIFMPLCLLPALQYLKTGRFNKWSLGISVGFMAQVHLLSTLFLILIYLFIFSVAWFKSSHKWRDVQELIKAIVIFLALTPNLWLSFSHLYRYNQIIPVYVNGTFLTDTINRYAKVHLAPRSTFILMVLHLVMMMIWAFQKRSRRVLYIGLIYMIFIYLSTSWFPWEWFVGKGYSLVELVQFPHRFFDYAIILLLISLGLFFTYATSSVNLRATILVLLGFSVLYGVGHVYLGSIRRYHSFMTRDYFIKVNVSREEFQKAVNSSDLSQFINLTEAYMADYLPKYGDTDELADSYTFKHYYNMYRAHVINNPQSFQVSVGKQKVIYRWKTNKEKEVILPAVLYHNSDLTVNGKSFSISTNNVTEIGMPKLISRQGQNTAVLTYRNPSWLIPSLVMTFLMWCFAIYKLFQSSLGSTYSKGLRMLGKTS</sequence>
<comment type="caution">
    <text evidence="2">The sequence shown here is derived from an EMBL/GenBank/DDBJ whole genome shotgun (WGS) entry which is preliminary data.</text>
</comment>
<feature type="transmembrane region" description="Helical" evidence="1">
    <location>
        <begin position="134"/>
        <end position="152"/>
    </location>
</feature>
<keyword evidence="1" id="KW-0812">Transmembrane</keyword>
<evidence type="ECO:0000256" key="1">
    <source>
        <dbReference type="SAM" id="Phobius"/>
    </source>
</evidence>
<reference evidence="2 3" key="1">
    <citation type="submission" date="2021-01" db="EMBL/GenBank/DDBJ databases">
        <title>Genomic Encyclopedia of Type Strains, Phase IV (KMG-IV): sequencing the most valuable type-strain genomes for metagenomic binning, comparative biology and taxonomic classification.</title>
        <authorList>
            <person name="Goeker M."/>
        </authorList>
    </citation>
    <scope>NUCLEOTIDE SEQUENCE [LARGE SCALE GENOMIC DNA]</scope>
    <source>
        <strain evidence="2 3">DSM 27513</strain>
    </source>
</reference>
<feature type="transmembrane region" description="Helical" evidence="1">
    <location>
        <begin position="21"/>
        <end position="38"/>
    </location>
</feature>
<feature type="transmembrane region" description="Helical" evidence="1">
    <location>
        <begin position="82"/>
        <end position="101"/>
    </location>
</feature>
<feature type="transmembrane region" description="Helical" evidence="1">
    <location>
        <begin position="376"/>
        <end position="395"/>
    </location>
</feature>
<accession>A0ABS2PJA8</accession>
<dbReference type="Proteomes" id="UP000809081">
    <property type="component" value="Unassembled WGS sequence"/>
</dbReference>
<feature type="transmembrane region" description="Helical" evidence="1">
    <location>
        <begin position="309"/>
        <end position="329"/>
    </location>
</feature>
<keyword evidence="1" id="KW-1133">Transmembrane helix</keyword>
<feature type="transmembrane region" description="Helical" evidence="1">
    <location>
        <begin position="550"/>
        <end position="570"/>
    </location>
</feature>
<feature type="transmembrane region" description="Helical" evidence="1">
    <location>
        <begin position="159"/>
        <end position="179"/>
    </location>
</feature>
<feature type="transmembrane region" description="Helical" evidence="1">
    <location>
        <begin position="281"/>
        <end position="302"/>
    </location>
</feature>
<evidence type="ECO:0000313" key="3">
    <source>
        <dbReference type="Proteomes" id="UP000809081"/>
    </source>
</evidence>
<proteinExistence type="predicted"/>
<dbReference type="RefSeq" id="WP_205016466.1">
    <property type="nucleotide sequence ID" value="NZ_JAFBEI010000004.1"/>
</dbReference>
<keyword evidence="3" id="KW-1185">Reference proteome</keyword>
<dbReference type="EMBL" id="JAFBEI010000004">
    <property type="protein sequence ID" value="MBM7635520.1"/>
    <property type="molecule type" value="Genomic_DNA"/>
</dbReference>
<evidence type="ECO:0000313" key="2">
    <source>
        <dbReference type="EMBL" id="MBM7635520.1"/>
    </source>
</evidence>
<gene>
    <name evidence="2" type="ORF">JOC31_000312</name>
</gene>